<dbReference type="FunFam" id="3.40.50.10380:FF:000003">
    <property type="entry name" value="NADP-dependent malic enzyme"/>
    <property type="match status" value="1"/>
</dbReference>
<evidence type="ECO:0000256" key="10">
    <source>
        <dbReference type="PIRSR" id="PIRSR036684-3"/>
    </source>
</evidence>
<dbReference type="SMART" id="SM00919">
    <property type="entry name" value="Malic_M"/>
    <property type="match status" value="1"/>
</dbReference>
<feature type="binding site" evidence="10">
    <location>
        <begin position="79"/>
        <end position="86"/>
    </location>
    <ligand>
        <name>NADP(+)</name>
        <dbReference type="ChEBI" id="CHEBI:58349"/>
    </ligand>
</feature>
<dbReference type="Proteomes" id="UP000446768">
    <property type="component" value="Unassembled WGS sequence"/>
</dbReference>
<dbReference type="Pfam" id="PF01515">
    <property type="entry name" value="PTA_PTB"/>
    <property type="match status" value="1"/>
</dbReference>
<dbReference type="SUPFAM" id="SSF53223">
    <property type="entry name" value="Aminoacid dehydrogenase-like, N-terminal domain"/>
    <property type="match status" value="1"/>
</dbReference>
<reference evidence="13 14" key="1">
    <citation type="submission" date="2019-11" db="EMBL/GenBank/DDBJ databases">
        <title>Novel species isolated from a subtropical stream in China.</title>
        <authorList>
            <person name="Lu H."/>
        </authorList>
    </citation>
    <scope>NUCLEOTIDE SEQUENCE [LARGE SCALE GENOMIC DNA]</scope>
    <source>
        <strain evidence="13 14">FT92W</strain>
    </source>
</reference>
<dbReference type="GO" id="GO:0006108">
    <property type="term" value="P:malate metabolic process"/>
    <property type="evidence" value="ECO:0007669"/>
    <property type="project" value="InterPro"/>
</dbReference>
<evidence type="ECO:0000256" key="6">
    <source>
        <dbReference type="ARBA" id="ARBA00023002"/>
    </source>
</evidence>
<dbReference type="SMART" id="SM01274">
    <property type="entry name" value="malic"/>
    <property type="match status" value="1"/>
</dbReference>
<feature type="binding site" evidence="10">
    <location>
        <position position="165"/>
    </location>
    <ligand>
        <name>a divalent metal cation</name>
        <dbReference type="ChEBI" id="CHEBI:60240"/>
    </ligand>
</feature>
<evidence type="ECO:0000256" key="5">
    <source>
        <dbReference type="ARBA" id="ARBA00022723"/>
    </source>
</evidence>
<keyword evidence="10" id="KW-0521">NADP</keyword>
<dbReference type="RefSeq" id="WP_154373070.1">
    <property type="nucleotide sequence ID" value="NZ_WKJJ01000005.1"/>
</dbReference>
<evidence type="ECO:0000256" key="1">
    <source>
        <dbReference type="ARBA" id="ARBA00001936"/>
    </source>
</evidence>
<feature type="active site" description="Proton acceptor" evidence="8">
    <location>
        <position position="97"/>
    </location>
</feature>
<evidence type="ECO:0000256" key="3">
    <source>
        <dbReference type="ARBA" id="ARBA00007686"/>
    </source>
</evidence>
<dbReference type="NCBIfam" id="NF009501">
    <property type="entry name" value="PRK12861.1"/>
    <property type="match status" value="1"/>
</dbReference>
<dbReference type="InterPro" id="IPR036291">
    <property type="entry name" value="NAD(P)-bd_dom_sf"/>
</dbReference>
<protein>
    <submittedName>
        <fullName evidence="13">NADP-dependent malic enzyme</fullName>
    </submittedName>
</protein>
<comment type="similarity">
    <text evidence="3">In the N-terminal section; belongs to the malic enzymes family.</text>
</comment>
<dbReference type="InterPro" id="IPR012302">
    <property type="entry name" value="Malic_NAD-bd"/>
</dbReference>
<comment type="similarity">
    <text evidence="4">In the C-terminal section; belongs to the phosphate acetyltransferase and butyryltransferase family.</text>
</comment>
<evidence type="ECO:0000256" key="2">
    <source>
        <dbReference type="ARBA" id="ARBA00001946"/>
    </source>
</evidence>
<feature type="binding site" evidence="9">
    <location>
        <position position="139"/>
    </location>
    <ligand>
        <name>a divalent metal cation</name>
        <dbReference type="ChEBI" id="CHEBI:60240"/>
    </ligand>
</feature>
<dbReference type="PROSITE" id="PS00331">
    <property type="entry name" value="MALIC_ENZYMES"/>
    <property type="match status" value="1"/>
</dbReference>
<dbReference type="GO" id="GO:0016616">
    <property type="term" value="F:oxidoreductase activity, acting on the CH-OH group of donors, NAD or NADP as acceptor"/>
    <property type="evidence" value="ECO:0007669"/>
    <property type="project" value="InterPro"/>
</dbReference>
<dbReference type="InterPro" id="IPR002505">
    <property type="entry name" value="PTA_PTB"/>
</dbReference>
<dbReference type="EMBL" id="WKJJ01000005">
    <property type="protein sequence ID" value="MRV71975.1"/>
    <property type="molecule type" value="Genomic_DNA"/>
</dbReference>
<evidence type="ECO:0000256" key="7">
    <source>
        <dbReference type="ARBA" id="ARBA00023268"/>
    </source>
</evidence>
<keyword evidence="7" id="KW-0511">Multifunctional enzyme</keyword>
<dbReference type="SUPFAM" id="SSF53659">
    <property type="entry name" value="Isocitrate/Isopropylmalate dehydrogenase-like"/>
    <property type="match status" value="1"/>
</dbReference>
<dbReference type="PIRSF" id="PIRSF036684">
    <property type="entry name" value="ME_PTA"/>
    <property type="match status" value="1"/>
</dbReference>
<proteinExistence type="inferred from homology"/>
<name>A0A7X2ILC8_9BURK</name>
<evidence type="ECO:0000259" key="11">
    <source>
        <dbReference type="SMART" id="SM00919"/>
    </source>
</evidence>
<dbReference type="GO" id="GO:0016746">
    <property type="term" value="F:acyltransferase activity"/>
    <property type="evidence" value="ECO:0007669"/>
    <property type="project" value="InterPro"/>
</dbReference>
<dbReference type="SUPFAM" id="SSF51735">
    <property type="entry name" value="NAD(P)-binding Rossmann-fold domains"/>
    <property type="match status" value="1"/>
</dbReference>
<comment type="cofactor">
    <cofactor evidence="2">
        <name>Mg(2+)</name>
        <dbReference type="ChEBI" id="CHEBI:18420"/>
    </cofactor>
</comment>
<keyword evidence="5 9" id="KW-0479">Metal-binding</keyword>
<dbReference type="InterPro" id="IPR042112">
    <property type="entry name" value="P_AcTrfase_dom2"/>
</dbReference>
<comment type="cofactor">
    <cofactor evidence="1">
        <name>Mn(2+)</name>
        <dbReference type="ChEBI" id="CHEBI:29035"/>
    </cofactor>
</comment>
<evidence type="ECO:0000313" key="14">
    <source>
        <dbReference type="Proteomes" id="UP000446768"/>
    </source>
</evidence>
<feature type="binding site" evidence="10">
    <location>
        <position position="290"/>
    </location>
    <ligand>
        <name>a divalent metal cation</name>
        <dbReference type="ChEBI" id="CHEBI:60240"/>
    </ligand>
</feature>
<dbReference type="Gene3D" id="3.40.50.720">
    <property type="entry name" value="NAD(P)-binding Rossmann-like Domain"/>
    <property type="match status" value="1"/>
</dbReference>
<dbReference type="AlphaFoldDB" id="A0A7X2ILC8"/>
<feature type="binding site" evidence="9">
    <location>
        <position position="140"/>
    </location>
    <ligand>
        <name>a divalent metal cation</name>
        <dbReference type="ChEBI" id="CHEBI:60240"/>
    </ligand>
</feature>
<dbReference type="CDD" id="cd05311">
    <property type="entry name" value="NAD_bind_2_malic_enz"/>
    <property type="match status" value="1"/>
</dbReference>
<dbReference type="InterPro" id="IPR012188">
    <property type="entry name" value="ME_PTA"/>
</dbReference>
<dbReference type="Pfam" id="PF00390">
    <property type="entry name" value="malic"/>
    <property type="match status" value="1"/>
</dbReference>
<dbReference type="GO" id="GO:0051287">
    <property type="term" value="F:NAD binding"/>
    <property type="evidence" value="ECO:0007669"/>
    <property type="project" value="InterPro"/>
</dbReference>
<accession>A0A7X2ILC8</accession>
<evidence type="ECO:0000256" key="9">
    <source>
        <dbReference type="PIRSR" id="PIRSR036684-2"/>
    </source>
</evidence>
<dbReference type="Gene3D" id="3.40.50.10950">
    <property type="match status" value="1"/>
</dbReference>
<dbReference type="InterPro" id="IPR012301">
    <property type="entry name" value="Malic_N_dom"/>
</dbReference>
<dbReference type="Pfam" id="PF03949">
    <property type="entry name" value="Malic_M"/>
    <property type="match status" value="1"/>
</dbReference>
<evidence type="ECO:0000259" key="12">
    <source>
        <dbReference type="SMART" id="SM01274"/>
    </source>
</evidence>
<keyword evidence="14" id="KW-1185">Reference proteome</keyword>
<comment type="caution">
    <text evidence="13">The sequence shown here is derived from an EMBL/GenBank/DDBJ whole genome shotgun (WGS) entry which is preliminary data.</text>
</comment>
<dbReference type="FunFam" id="3.40.50.720:FF:000095">
    <property type="entry name" value="NADP-dependent malic enzyme"/>
    <property type="match status" value="1"/>
</dbReference>
<dbReference type="InterPro" id="IPR015884">
    <property type="entry name" value="Malic_enzyme_CS"/>
</dbReference>
<keyword evidence="6" id="KW-0560">Oxidoreductase</keyword>
<feature type="domain" description="Malic enzyme NAD-binding" evidence="11">
    <location>
        <begin position="166"/>
        <end position="403"/>
    </location>
</feature>
<dbReference type="InterPro" id="IPR051674">
    <property type="entry name" value="Malate_Decarboxylase"/>
</dbReference>
<dbReference type="InterPro" id="IPR037062">
    <property type="entry name" value="Malic_N_dom_sf"/>
</dbReference>
<dbReference type="InterPro" id="IPR046346">
    <property type="entry name" value="Aminoacid_DH-like_N_sf"/>
</dbReference>
<evidence type="ECO:0000256" key="4">
    <source>
        <dbReference type="ARBA" id="ARBA00008756"/>
    </source>
</evidence>
<dbReference type="Gene3D" id="3.40.50.10750">
    <property type="entry name" value="Isocitrate/Isopropylmalate dehydrogenase-like"/>
    <property type="match status" value="1"/>
</dbReference>
<evidence type="ECO:0000256" key="8">
    <source>
        <dbReference type="PIRSR" id="PIRSR036684-1"/>
    </source>
</evidence>
<dbReference type="Gene3D" id="3.40.50.10380">
    <property type="entry name" value="Malic enzyme, N-terminal domain"/>
    <property type="match status" value="1"/>
</dbReference>
<organism evidence="13 14">
    <name type="scientific">Pseudoduganella rivuli</name>
    <dbReference type="NCBI Taxonomy" id="2666085"/>
    <lineage>
        <taxon>Bacteria</taxon>
        <taxon>Pseudomonadati</taxon>
        <taxon>Pseudomonadota</taxon>
        <taxon>Betaproteobacteria</taxon>
        <taxon>Burkholderiales</taxon>
        <taxon>Oxalobacteraceae</taxon>
        <taxon>Telluria group</taxon>
        <taxon>Pseudoduganella</taxon>
    </lineage>
</organism>
<dbReference type="GO" id="GO:0004470">
    <property type="term" value="F:malic enzyme activity"/>
    <property type="evidence" value="ECO:0007669"/>
    <property type="project" value="InterPro"/>
</dbReference>
<gene>
    <name evidence="13" type="ORF">GJ700_09645</name>
</gene>
<dbReference type="GO" id="GO:0046872">
    <property type="term" value="F:metal ion binding"/>
    <property type="evidence" value="ECO:0007669"/>
    <property type="project" value="UniProtKB-KW"/>
</dbReference>
<dbReference type="InterPro" id="IPR045213">
    <property type="entry name" value="Malic_NAD-bd_bact_type"/>
</dbReference>
<dbReference type="PANTHER" id="PTHR43237">
    <property type="entry name" value="NADP-DEPENDENT MALIC ENZYME"/>
    <property type="match status" value="1"/>
</dbReference>
<sequence length="767" mass="82728">MTTDASLLRQAALDYHEFPKPGKLATMPTKQMVNQRDLALAYSPGVAFPCDEIVADPLNAARYTGRGNLVGVITNGTAVLGLGDIGALASKPVMEGKAVLFKKFAGIDVFDIEINEKDPHKLVEIIAALEPTFGGINLEDIKAPECFTVESACRERMKIPVFHDDQHGTAIVVAAAIMNGLDVVGKPIGEARLVTSGAGAAALACLDLLVDLGVRLENIFVTDLAGVVYRGRTELMDPKKARYARDTPARSLGEVIEGADIFLGLSAGNVLKPEMVARMAPRPLIMALANPTPEILPEAALAVRPDAILATGRADYPNQVNNVLCFPYIFRGALDAGATSITREMEIAAVHAIANLARQEQSDIVATAYGTGDLAFGPNYLIPTPFDPRLIVTIAPAVAQAAKASGVATRPIDDLEAYAHHLQQFVYHSSSMMRPLFQAARDASPQHKRVVFAEGEEERVLRAVQIVADERIARPILVGRPAVITQRIAKLGLRLEHDRDYTVIDTDHDWRYREYWSAYHELMSRNGVSAQMAKLEMRRRTTLIGAMMVRKGEADGMVCGTISSTHRHLEFIDQVIGKKEGCNVYAAMNALILPGRQLFIADTHVNANPDAAELAEITMLAAAQVRSFGIVPKVALLSHSNFGSSDAPSARKMRQVLDILRHHAPDLEIDGEMHGDVALDAALRRKILPDSNLEGEANLLIMPDIDSANIAYNLLKVAAGNNVAIGPLLLGADKPVHVLTPSATVRRIVNVTAVLVGATMNGQPQQA</sequence>
<evidence type="ECO:0000313" key="13">
    <source>
        <dbReference type="EMBL" id="MRV71975.1"/>
    </source>
</evidence>
<feature type="domain" description="Malic enzyme N-terminal" evidence="12">
    <location>
        <begin position="21"/>
        <end position="154"/>
    </location>
</feature>
<dbReference type="InterPro" id="IPR042113">
    <property type="entry name" value="P_AcTrfase_dom1"/>
</dbReference>
<dbReference type="PANTHER" id="PTHR43237:SF4">
    <property type="entry name" value="NADP-DEPENDENT MALIC ENZYME"/>
    <property type="match status" value="1"/>
</dbReference>